<dbReference type="EMBL" id="MCGO01000066">
    <property type="protein sequence ID" value="ORY33822.1"/>
    <property type="molecule type" value="Genomic_DNA"/>
</dbReference>
<evidence type="ECO:0000256" key="1">
    <source>
        <dbReference type="SAM" id="MobiDB-lite"/>
    </source>
</evidence>
<feature type="compositionally biased region" description="Polar residues" evidence="1">
    <location>
        <begin position="1"/>
        <end position="26"/>
    </location>
</feature>
<reference evidence="2 3" key="1">
    <citation type="submission" date="2016-07" db="EMBL/GenBank/DDBJ databases">
        <title>Pervasive Adenine N6-methylation of Active Genes in Fungi.</title>
        <authorList>
            <consortium name="DOE Joint Genome Institute"/>
            <person name="Mondo S.J."/>
            <person name="Dannebaum R.O."/>
            <person name="Kuo R.C."/>
            <person name="Labutti K."/>
            <person name="Haridas S."/>
            <person name="Kuo A."/>
            <person name="Salamov A."/>
            <person name="Ahrendt S.R."/>
            <person name="Lipzen A."/>
            <person name="Sullivan W."/>
            <person name="Andreopoulos W.B."/>
            <person name="Clum A."/>
            <person name="Lindquist E."/>
            <person name="Daum C."/>
            <person name="Ramamoorthy G.K."/>
            <person name="Gryganskyi A."/>
            <person name="Culley D."/>
            <person name="Magnuson J.K."/>
            <person name="James T.Y."/>
            <person name="O'Malley M.A."/>
            <person name="Stajich J.E."/>
            <person name="Spatafora J.W."/>
            <person name="Visel A."/>
            <person name="Grigoriev I.V."/>
        </authorList>
    </citation>
    <scope>NUCLEOTIDE SEQUENCE [LARGE SCALE GENOMIC DNA]</scope>
    <source>
        <strain evidence="2 3">JEL800</strain>
    </source>
</reference>
<sequence length="127" mass="14010">MSTTHSSASNLKTLTKSLQSHSSKTAPPSRIGIDSPCIVSFPQTSKIDSTPEAAPNQLNLLYMPLPVNVLGFPPSPSTKHTHNPKCHGQDPSRLRHSRQHVHKRNPQTTLPNDASRHLVWTLPFPKN</sequence>
<keyword evidence="3" id="KW-1185">Reference proteome</keyword>
<evidence type="ECO:0000313" key="3">
    <source>
        <dbReference type="Proteomes" id="UP000193642"/>
    </source>
</evidence>
<name>A0A1Y2BG88_9FUNG</name>
<feature type="compositionally biased region" description="Basic residues" evidence="1">
    <location>
        <begin position="94"/>
        <end position="105"/>
    </location>
</feature>
<protein>
    <submittedName>
        <fullName evidence="2">Uncharacterized protein</fullName>
    </submittedName>
</protein>
<organism evidence="2 3">
    <name type="scientific">Rhizoclosmatium globosum</name>
    <dbReference type="NCBI Taxonomy" id="329046"/>
    <lineage>
        <taxon>Eukaryota</taxon>
        <taxon>Fungi</taxon>
        <taxon>Fungi incertae sedis</taxon>
        <taxon>Chytridiomycota</taxon>
        <taxon>Chytridiomycota incertae sedis</taxon>
        <taxon>Chytridiomycetes</taxon>
        <taxon>Chytridiales</taxon>
        <taxon>Chytriomycetaceae</taxon>
        <taxon>Rhizoclosmatium</taxon>
    </lineage>
</organism>
<accession>A0A1Y2BG88</accession>
<dbReference type="AlphaFoldDB" id="A0A1Y2BG88"/>
<feature type="region of interest" description="Disordered" evidence="1">
    <location>
        <begin position="1"/>
        <end position="35"/>
    </location>
</feature>
<comment type="caution">
    <text evidence="2">The sequence shown here is derived from an EMBL/GenBank/DDBJ whole genome shotgun (WGS) entry which is preliminary data.</text>
</comment>
<feature type="region of interest" description="Disordered" evidence="1">
    <location>
        <begin position="72"/>
        <end position="114"/>
    </location>
</feature>
<proteinExistence type="predicted"/>
<evidence type="ECO:0000313" key="2">
    <source>
        <dbReference type="EMBL" id="ORY33822.1"/>
    </source>
</evidence>
<dbReference type="Proteomes" id="UP000193642">
    <property type="component" value="Unassembled WGS sequence"/>
</dbReference>
<gene>
    <name evidence="2" type="ORF">BCR33DRAFT_516108</name>
</gene>